<feature type="domain" description="Photolyase/cryptochrome alpha/beta" evidence="8">
    <location>
        <begin position="7"/>
        <end position="133"/>
    </location>
</feature>
<feature type="binding site" evidence="5">
    <location>
        <position position="273"/>
    </location>
    <ligand>
        <name>FAD</name>
        <dbReference type="ChEBI" id="CHEBI:57692"/>
    </ligand>
</feature>
<dbReference type="Gene3D" id="1.10.579.10">
    <property type="entry name" value="DNA Cyclobutane Dipyrimidine Photolyase, subunit A, domain 3"/>
    <property type="match status" value="1"/>
</dbReference>
<keyword evidence="3 5" id="KW-0274">FAD</keyword>
<dbReference type="GO" id="GO:0003677">
    <property type="term" value="F:DNA binding"/>
    <property type="evidence" value="ECO:0007669"/>
    <property type="project" value="TreeGrafter"/>
</dbReference>
<accession>A0A2R8C7S2</accession>
<dbReference type="Gene3D" id="1.25.40.80">
    <property type="match status" value="1"/>
</dbReference>
<dbReference type="InterPro" id="IPR014729">
    <property type="entry name" value="Rossmann-like_a/b/a_fold"/>
</dbReference>
<dbReference type="AlphaFoldDB" id="A0A2R8C7S2"/>
<dbReference type="InterPro" id="IPR018394">
    <property type="entry name" value="DNA_photolyase_1_CS_C"/>
</dbReference>
<dbReference type="PROSITE" id="PS51645">
    <property type="entry name" value="PHR_CRY_ALPHA_BETA"/>
    <property type="match status" value="1"/>
</dbReference>
<dbReference type="Pfam" id="PF00875">
    <property type="entry name" value="DNA_photolyase"/>
    <property type="match status" value="1"/>
</dbReference>
<feature type="binding site" evidence="5">
    <location>
        <begin position="238"/>
        <end position="242"/>
    </location>
    <ligand>
        <name>FAD</name>
        <dbReference type="ChEBI" id="CHEBI:57692"/>
    </ligand>
</feature>
<dbReference type="InterPro" id="IPR036155">
    <property type="entry name" value="Crypto/Photolyase_N_sf"/>
</dbReference>
<name>A0A2R8C7S2_9RHOB</name>
<dbReference type="GO" id="GO:0009416">
    <property type="term" value="P:response to light stimulus"/>
    <property type="evidence" value="ECO:0007669"/>
    <property type="project" value="TreeGrafter"/>
</dbReference>
<evidence type="ECO:0000256" key="2">
    <source>
        <dbReference type="ARBA" id="ARBA00022630"/>
    </source>
</evidence>
<feature type="binding site" evidence="5">
    <location>
        <position position="226"/>
    </location>
    <ligand>
        <name>FAD</name>
        <dbReference type="ChEBI" id="CHEBI:57692"/>
    </ligand>
</feature>
<sequence length="473" mass="53253">MQASDAPPILLWFRRDFRLSDHPALAEAARQGRPVIPVCILDEVVEGYGAAPKWRWGEAVAQFSKSLEAIGSRLILRRGRALDVLQKLAKETGASDVWWTRAYDPEAIARDTDVKSTLRQSGIDARSFSGHVLFEPWTVTTKAGGFFKVYSPMWRAVRGLDIPLPDPAPRGLMPPADWPTSDDQQDWALEAAMNRGAGVLAQFACIGEESAHDRLTTFLEARVDDYAKNRDFPAIDATSRLSENLAWGEIGPRTIWHAGQRVLQEGRPGAEKFLKEVVWREFAYHLIFHTPHITAKNWRPEWDSFPWSETEDGDVLRWKQGRTGIPLVDAAMRELYVTGTMHNRGRMIVGSYLTKHMMTHWRIGLNWFEDCLIDWDPAANAMGWQWVAGSGPDAAPYFRVFNPVTQADKFDAGRTYINDYVGELSPSPSDRALAFYQACPRSWALTPDDPYPAPVVNLAVGRARALEAYAARE</sequence>
<dbReference type="SUPFAM" id="SSF52425">
    <property type="entry name" value="Cryptochrome/photolyase, N-terminal domain"/>
    <property type="match status" value="1"/>
</dbReference>
<evidence type="ECO:0000313" key="9">
    <source>
        <dbReference type="EMBL" id="SPJ28497.1"/>
    </source>
</evidence>
<evidence type="ECO:0000256" key="3">
    <source>
        <dbReference type="ARBA" id="ARBA00022827"/>
    </source>
</evidence>
<evidence type="ECO:0000256" key="6">
    <source>
        <dbReference type="PIRSR" id="PIRSR602081-2"/>
    </source>
</evidence>
<dbReference type="InterPro" id="IPR006050">
    <property type="entry name" value="DNA_photolyase_N"/>
</dbReference>
<dbReference type="Proteomes" id="UP000244898">
    <property type="component" value="Unassembled WGS sequence"/>
</dbReference>
<feature type="site" description="Electron transfer via tryptophanyl radical" evidence="6">
    <location>
        <position position="307"/>
    </location>
</feature>
<dbReference type="SUPFAM" id="SSF48173">
    <property type="entry name" value="Cryptochrome/photolyase FAD-binding domain"/>
    <property type="match status" value="1"/>
</dbReference>
<protein>
    <submittedName>
        <fullName evidence="9">Deoxyribodipyrimidine photo-lyase</fullName>
        <ecNumber evidence="9">4.1.99.3</ecNumber>
    </submittedName>
</protein>
<feature type="binding site" evidence="5">
    <location>
        <begin position="374"/>
        <end position="376"/>
    </location>
    <ligand>
        <name>FAD</name>
        <dbReference type="ChEBI" id="CHEBI:57692"/>
    </ligand>
</feature>
<keyword evidence="10" id="KW-1185">Reference proteome</keyword>
<dbReference type="OrthoDB" id="9772484at2"/>
<dbReference type="GO" id="GO:0071949">
    <property type="term" value="F:FAD binding"/>
    <property type="evidence" value="ECO:0007669"/>
    <property type="project" value="TreeGrafter"/>
</dbReference>
<comment type="cofactor">
    <cofactor evidence="1">
        <name>(6R)-5,10-methylene-5,6,7,8-tetrahydrofolate</name>
        <dbReference type="ChEBI" id="CHEBI:15636"/>
    </cofactor>
</comment>
<evidence type="ECO:0000313" key="10">
    <source>
        <dbReference type="Proteomes" id="UP000244898"/>
    </source>
</evidence>
<dbReference type="Pfam" id="PF03441">
    <property type="entry name" value="FAD_binding_7"/>
    <property type="match status" value="1"/>
</dbReference>
<feature type="site" description="Electron transfer via tryptophanyl radical" evidence="6">
    <location>
        <position position="384"/>
    </location>
</feature>
<dbReference type="EMBL" id="ONZG01000004">
    <property type="protein sequence ID" value="SPJ28497.1"/>
    <property type="molecule type" value="Genomic_DNA"/>
</dbReference>
<dbReference type="InterPro" id="IPR036134">
    <property type="entry name" value="Crypto/Photolyase_FAD-like_sf"/>
</dbReference>
<comment type="cofactor">
    <cofactor evidence="5">
        <name>FAD</name>
        <dbReference type="ChEBI" id="CHEBI:57692"/>
    </cofactor>
    <text evidence="5">Binds 1 FAD per subunit.</text>
</comment>
<evidence type="ECO:0000256" key="4">
    <source>
        <dbReference type="ARBA" id="ARBA00022991"/>
    </source>
</evidence>
<evidence type="ECO:0000259" key="8">
    <source>
        <dbReference type="PROSITE" id="PS51645"/>
    </source>
</evidence>
<keyword evidence="2 5" id="KW-0285">Flavoprotein</keyword>
<feature type="site" description="Electron transfer via tryptophanyl radical" evidence="6">
    <location>
        <position position="361"/>
    </location>
</feature>
<dbReference type="GO" id="GO:0006139">
    <property type="term" value="P:nucleobase-containing compound metabolic process"/>
    <property type="evidence" value="ECO:0007669"/>
    <property type="project" value="UniProtKB-ARBA"/>
</dbReference>
<dbReference type="InterPro" id="IPR005101">
    <property type="entry name" value="Cryptochr/Photolyase_FAD-bd"/>
</dbReference>
<dbReference type="Gene3D" id="3.40.50.620">
    <property type="entry name" value="HUPs"/>
    <property type="match status" value="1"/>
</dbReference>
<proteinExistence type="inferred from homology"/>
<comment type="similarity">
    <text evidence="7">Belongs to the DNA photolyase family.</text>
</comment>
<organism evidence="9 10">
    <name type="scientific">Falsiruegeria mediterranea M17</name>
    <dbReference type="NCBI Taxonomy" id="1200281"/>
    <lineage>
        <taxon>Bacteria</taxon>
        <taxon>Pseudomonadati</taxon>
        <taxon>Pseudomonadota</taxon>
        <taxon>Alphaproteobacteria</taxon>
        <taxon>Rhodobacterales</taxon>
        <taxon>Roseobacteraceae</taxon>
        <taxon>Falsiruegeria</taxon>
    </lineage>
</organism>
<evidence type="ECO:0000256" key="7">
    <source>
        <dbReference type="RuleBase" id="RU004182"/>
    </source>
</evidence>
<evidence type="ECO:0000256" key="5">
    <source>
        <dbReference type="PIRSR" id="PIRSR602081-1"/>
    </source>
</evidence>
<gene>
    <name evidence="9" type="primary">phrA</name>
    <name evidence="9" type="ORF">TRM7615_01996</name>
</gene>
<reference evidence="10" key="1">
    <citation type="submission" date="2018-03" db="EMBL/GenBank/DDBJ databases">
        <authorList>
            <person name="Rodrigo-Torres L."/>
            <person name="Arahal R. D."/>
            <person name="Lucena T."/>
        </authorList>
    </citation>
    <scope>NUCLEOTIDE SEQUENCE [LARGE SCALE GENOMIC DNA]</scope>
    <source>
        <strain evidence="10">CECT 7615</strain>
    </source>
</reference>
<dbReference type="PRINTS" id="PR00147">
    <property type="entry name" value="DNAPHOTLYASE"/>
</dbReference>
<dbReference type="RefSeq" id="WP_108786961.1">
    <property type="nucleotide sequence ID" value="NZ_ONZG01000004.1"/>
</dbReference>
<dbReference type="PROSITE" id="PS00394">
    <property type="entry name" value="DNA_PHOTOLYASES_1_1"/>
    <property type="match status" value="1"/>
</dbReference>
<dbReference type="InterPro" id="IPR002081">
    <property type="entry name" value="Cryptochrome/DNA_photolyase_1"/>
</dbReference>
<dbReference type="EC" id="4.1.99.3" evidence="9"/>
<dbReference type="PANTHER" id="PTHR11455">
    <property type="entry name" value="CRYPTOCHROME"/>
    <property type="match status" value="1"/>
</dbReference>
<keyword evidence="9" id="KW-0456">Lyase</keyword>
<dbReference type="GO" id="GO:0003904">
    <property type="term" value="F:deoxyribodipyrimidine photo-lyase activity"/>
    <property type="evidence" value="ECO:0007669"/>
    <property type="project" value="UniProtKB-EC"/>
</dbReference>
<keyword evidence="4 7" id="KW-0157">Chromophore</keyword>
<dbReference type="PANTHER" id="PTHR11455:SF9">
    <property type="entry name" value="CRYPTOCHROME CIRCADIAN CLOCK 5 ISOFORM X1"/>
    <property type="match status" value="1"/>
</dbReference>
<evidence type="ECO:0000256" key="1">
    <source>
        <dbReference type="ARBA" id="ARBA00001932"/>
    </source>
</evidence>
<dbReference type="GO" id="GO:0006950">
    <property type="term" value="P:response to stress"/>
    <property type="evidence" value="ECO:0007669"/>
    <property type="project" value="UniProtKB-ARBA"/>
</dbReference>